<dbReference type="AlphaFoldDB" id="L1JP17"/>
<evidence type="ECO:0000313" key="5">
    <source>
        <dbReference type="Proteomes" id="UP000011087"/>
    </source>
</evidence>
<dbReference type="Proteomes" id="UP000011087">
    <property type="component" value="Unassembled WGS sequence"/>
</dbReference>
<proteinExistence type="predicted"/>
<evidence type="ECO:0000313" key="4">
    <source>
        <dbReference type="EnsemblProtists" id="EKX49788"/>
    </source>
</evidence>
<feature type="transmembrane region" description="Helical" evidence="2">
    <location>
        <begin position="26"/>
        <end position="47"/>
    </location>
</feature>
<reference evidence="4" key="3">
    <citation type="submission" date="2015-06" db="UniProtKB">
        <authorList>
            <consortium name="EnsemblProtists"/>
        </authorList>
    </citation>
    <scope>IDENTIFICATION</scope>
</reference>
<organism evidence="3">
    <name type="scientific">Guillardia theta (strain CCMP2712)</name>
    <name type="common">Cryptophyte</name>
    <dbReference type="NCBI Taxonomy" id="905079"/>
    <lineage>
        <taxon>Eukaryota</taxon>
        <taxon>Cryptophyceae</taxon>
        <taxon>Pyrenomonadales</taxon>
        <taxon>Geminigeraceae</taxon>
        <taxon>Guillardia</taxon>
    </lineage>
</organism>
<feature type="region of interest" description="Disordered" evidence="1">
    <location>
        <begin position="192"/>
        <end position="219"/>
    </location>
</feature>
<dbReference type="HOGENOM" id="CLU_1263624_0_0_1"/>
<reference evidence="3 5" key="1">
    <citation type="journal article" date="2012" name="Nature">
        <title>Algal genomes reveal evolutionary mosaicism and the fate of nucleomorphs.</title>
        <authorList>
            <consortium name="DOE Joint Genome Institute"/>
            <person name="Curtis B.A."/>
            <person name="Tanifuji G."/>
            <person name="Burki F."/>
            <person name="Gruber A."/>
            <person name="Irimia M."/>
            <person name="Maruyama S."/>
            <person name="Arias M.C."/>
            <person name="Ball S.G."/>
            <person name="Gile G.H."/>
            <person name="Hirakawa Y."/>
            <person name="Hopkins J.F."/>
            <person name="Kuo A."/>
            <person name="Rensing S.A."/>
            <person name="Schmutz J."/>
            <person name="Symeonidi A."/>
            <person name="Elias M."/>
            <person name="Eveleigh R.J."/>
            <person name="Herman E.K."/>
            <person name="Klute M.J."/>
            <person name="Nakayama T."/>
            <person name="Obornik M."/>
            <person name="Reyes-Prieto A."/>
            <person name="Armbrust E.V."/>
            <person name="Aves S.J."/>
            <person name="Beiko R.G."/>
            <person name="Coutinho P."/>
            <person name="Dacks J.B."/>
            <person name="Durnford D.G."/>
            <person name="Fast N.M."/>
            <person name="Green B.R."/>
            <person name="Grisdale C.J."/>
            <person name="Hempel F."/>
            <person name="Henrissat B."/>
            <person name="Hoppner M.P."/>
            <person name="Ishida K."/>
            <person name="Kim E."/>
            <person name="Koreny L."/>
            <person name="Kroth P.G."/>
            <person name="Liu Y."/>
            <person name="Malik S.B."/>
            <person name="Maier U.G."/>
            <person name="McRose D."/>
            <person name="Mock T."/>
            <person name="Neilson J.A."/>
            <person name="Onodera N.T."/>
            <person name="Poole A.M."/>
            <person name="Pritham E.J."/>
            <person name="Richards T.A."/>
            <person name="Rocap G."/>
            <person name="Roy S.W."/>
            <person name="Sarai C."/>
            <person name="Schaack S."/>
            <person name="Shirato S."/>
            <person name="Slamovits C.H."/>
            <person name="Spencer D.F."/>
            <person name="Suzuki S."/>
            <person name="Worden A.Z."/>
            <person name="Zauner S."/>
            <person name="Barry K."/>
            <person name="Bell C."/>
            <person name="Bharti A.K."/>
            <person name="Crow J.A."/>
            <person name="Grimwood J."/>
            <person name="Kramer R."/>
            <person name="Lindquist E."/>
            <person name="Lucas S."/>
            <person name="Salamov A."/>
            <person name="McFadden G.I."/>
            <person name="Lane C.E."/>
            <person name="Keeling P.J."/>
            <person name="Gray M.W."/>
            <person name="Grigoriev I.V."/>
            <person name="Archibald J.M."/>
        </authorList>
    </citation>
    <scope>NUCLEOTIDE SEQUENCE</scope>
    <source>
        <strain evidence="3 5">CCMP2712</strain>
    </source>
</reference>
<gene>
    <name evidence="3" type="ORF">GUITHDRAFT_104751</name>
</gene>
<evidence type="ECO:0000313" key="3">
    <source>
        <dbReference type="EMBL" id="EKX49788.1"/>
    </source>
</evidence>
<evidence type="ECO:0000256" key="2">
    <source>
        <dbReference type="SAM" id="Phobius"/>
    </source>
</evidence>
<keyword evidence="5" id="KW-1185">Reference proteome</keyword>
<dbReference type="OrthoDB" id="10546496at2759"/>
<dbReference type="RefSeq" id="XP_005836768.1">
    <property type="nucleotide sequence ID" value="XM_005836711.1"/>
</dbReference>
<dbReference type="GeneID" id="17306437"/>
<sequence>MAAVGHYGAIEVSEISKSKNRRARSIVPMAAVAAATMFLIVSAIAYWTPQTSGLLSIAYFVPFTSQGHLPVQVKQHALGSFLVQKHPSDYLEFDQAGYFAEGFPARPKPSWNPSDNLEFEQFAEGFPARPKPSWNPSDRLEFEQFAEGFPARPKPSWNPSDRLEFEQFAEGFPARPKPSWNPSDNLEFEQFAEGFPARPKPSWNPSDRLEFDQFAQGPP</sequence>
<keyword evidence="2" id="KW-1133">Transmembrane helix</keyword>
<keyword evidence="2" id="KW-0812">Transmembrane</keyword>
<dbReference type="KEGG" id="gtt:GUITHDRAFT_104751"/>
<dbReference type="EMBL" id="JH992981">
    <property type="protein sequence ID" value="EKX49788.1"/>
    <property type="molecule type" value="Genomic_DNA"/>
</dbReference>
<protein>
    <submittedName>
        <fullName evidence="3 4">Uncharacterized protein</fullName>
    </submittedName>
</protein>
<reference evidence="5" key="2">
    <citation type="submission" date="2012-11" db="EMBL/GenBank/DDBJ databases">
        <authorList>
            <person name="Kuo A."/>
            <person name="Curtis B.A."/>
            <person name="Tanifuji G."/>
            <person name="Burki F."/>
            <person name="Gruber A."/>
            <person name="Irimia M."/>
            <person name="Maruyama S."/>
            <person name="Arias M.C."/>
            <person name="Ball S.G."/>
            <person name="Gile G.H."/>
            <person name="Hirakawa Y."/>
            <person name="Hopkins J.F."/>
            <person name="Rensing S.A."/>
            <person name="Schmutz J."/>
            <person name="Symeonidi A."/>
            <person name="Elias M."/>
            <person name="Eveleigh R.J."/>
            <person name="Herman E.K."/>
            <person name="Klute M.J."/>
            <person name="Nakayama T."/>
            <person name="Obornik M."/>
            <person name="Reyes-Prieto A."/>
            <person name="Armbrust E.V."/>
            <person name="Aves S.J."/>
            <person name="Beiko R.G."/>
            <person name="Coutinho P."/>
            <person name="Dacks J.B."/>
            <person name="Durnford D.G."/>
            <person name="Fast N.M."/>
            <person name="Green B.R."/>
            <person name="Grisdale C."/>
            <person name="Hempe F."/>
            <person name="Henrissat B."/>
            <person name="Hoppner M.P."/>
            <person name="Ishida K.-I."/>
            <person name="Kim E."/>
            <person name="Koreny L."/>
            <person name="Kroth P.G."/>
            <person name="Liu Y."/>
            <person name="Malik S.-B."/>
            <person name="Maier U.G."/>
            <person name="McRose D."/>
            <person name="Mock T."/>
            <person name="Neilson J.A."/>
            <person name="Onodera N.T."/>
            <person name="Poole A.M."/>
            <person name="Pritham E.J."/>
            <person name="Richards T.A."/>
            <person name="Rocap G."/>
            <person name="Roy S.W."/>
            <person name="Sarai C."/>
            <person name="Schaack S."/>
            <person name="Shirato S."/>
            <person name="Slamovits C.H."/>
            <person name="Spencer D.F."/>
            <person name="Suzuki S."/>
            <person name="Worden A.Z."/>
            <person name="Zauner S."/>
            <person name="Barry K."/>
            <person name="Bell C."/>
            <person name="Bharti A.K."/>
            <person name="Crow J.A."/>
            <person name="Grimwood J."/>
            <person name="Kramer R."/>
            <person name="Lindquist E."/>
            <person name="Lucas S."/>
            <person name="Salamov A."/>
            <person name="McFadden G.I."/>
            <person name="Lane C.E."/>
            <person name="Keeling P.J."/>
            <person name="Gray M.W."/>
            <person name="Grigoriev I.V."/>
            <person name="Archibald J.M."/>
        </authorList>
    </citation>
    <scope>NUCLEOTIDE SEQUENCE</scope>
    <source>
        <strain evidence="5">CCMP2712</strain>
    </source>
</reference>
<accession>L1JP17</accession>
<dbReference type="PaxDb" id="55529-EKX49788"/>
<keyword evidence="2" id="KW-0472">Membrane</keyword>
<name>L1JP17_GUITC</name>
<dbReference type="EnsemblProtists" id="EKX49788">
    <property type="protein sequence ID" value="EKX49788"/>
    <property type="gene ID" value="GUITHDRAFT_104751"/>
</dbReference>
<evidence type="ECO:0000256" key="1">
    <source>
        <dbReference type="SAM" id="MobiDB-lite"/>
    </source>
</evidence>